<dbReference type="AlphaFoldDB" id="A0ABD5XKU4"/>
<dbReference type="Proteomes" id="UP001596368">
    <property type="component" value="Unassembled WGS sequence"/>
</dbReference>
<organism evidence="1 2">
    <name type="scientific">Halobaculum litoreum</name>
    <dbReference type="NCBI Taxonomy" id="3031998"/>
    <lineage>
        <taxon>Archaea</taxon>
        <taxon>Methanobacteriati</taxon>
        <taxon>Methanobacteriota</taxon>
        <taxon>Stenosarchaea group</taxon>
        <taxon>Halobacteria</taxon>
        <taxon>Halobacteriales</taxon>
        <taxon>Haloferacaceae</taxon>
        <taxon>Halobaculum</taxon>
    </lineage>
</organism>
<dbReference type="Pfam" id="PF23363">
    <property type="entry name" value="DUF7089"/>
    <property type="match status" value="1"/>
</dbReference>
<keyword evidence="2" id="KW-1185">Reference proteome</keyword>
<comment type="caution">
    <text evidence="1">The sequence shown here is derived from an EMBL/GenBank/DDBJ whole genome shotgun (WGS) entry which is preliminary data.</text>
</comment>
<name>A0ABD5XKU4_9EURY</name>
<dbReference type="InterPro" id="IPR055515">
    <property type="entry name" value="DUF7089"/>
</dbReference>
<evidence type="ECO:0000313" key="2">
    <source>
        <dbReference type="Proteomes" id="UP001596368"/>
    </source>
</evidence>
<gene>
    <name evidence="1" type="ORF">ACFQRB_02615</name>
</gene>
<protein>
    <submittedName>
        <fullName evidence="1">Uncharacterized protein</fullName>
    </submittedName>
</protein>
<proteinExistence type="predicted"/>
<accession>A0ABD5XKU4</accession>
<dbReference type="EMBL" id="JBHSZG010000001">
    <property type="protein sequence ID" value="MFC7135780.1"/>
    <property type="molecule type" value="Genomic_DNA"/>
</dbReference>
<sequence length="40" mass="4591">MKHDLDLPAPFSALDTAAYREHGPDYAVRWAEKTFEKLAE</sequence>
<evidence type="ECO:0000313" key="1">
    <source>
        <dbReference type="EMBL" id="MFC7135780.1"/>
    </source>
</evidence>
<reference evidence="1 2" key="1">
    <citation type="journal article" date="2019" name="Int. J. Syst. Evol. Microbiol.">
        <title>The Global Catalogue of Microorganisms (GCM) 10K type strain sequencing project: providing services to taxonomists for standard genome sequencing and annotation.</title>
        <authorList>
            <consortium name="The Broad Institute Genomics Platform"/>
            <consortium name="The Broad Institute Genome Sequencing Center for Infectious Disease"/>
            <person name="Wu L."/>
            <person name="Ma J."/>
        </authorList>
    </citation>
    <scope>NUCLEOTIDE SEQUENCE [LARGE SCALE GENOMIC DNA]</scope>
    <source>
        <strain evidence="1 2">DT92</strain>
    </source>
</reference>